<keyword evidence="3" id="KW-1185">Reference proteome</keyword>
<proteinExistence type="predicted"/>
<accession>A0ABD1Z393</accession>
<organism evidence="2 3">
    <name type="scientific">Riccia fluitans</name>
    <dbReference type="NCBI Taxonomy" id="41844"/>
    <lineage>
        <taxon>Eukaryota</taxon>
        <taxon>Viridiplantae</taxon>
        <taxon>Streptophyta</taxon>
        <taxon>Embryophyta</taxon>
        <taxon>Marchantiophyta</taxon>
        <taxon>Marchantiopsida</taxon>
        <taxon>Marchantiidae</taxon>
        <taxon>Marchantiales</taxon>
        <taxon>Ricciaceae</taxon>
        <taxon>Riccia</taxon>
    </lineage>
</organism>
<feature type="transmembrane region" description="Helical" evidence="1">
    <location>
        <begin position="133"/>
        <end position="151"/>
    </location>
</feature>
<reference evidence="2 3" key="1">
    <citation type="submission" date="2024-09" db="EMBL/GenBank/DDBJ databases">
        <title>Chromosome-scale assembly of Riccia fluitans.</title>
        <authorList>
            <person name="Paukszto L."/>
            <person name="Sawicki J."/>
            <person name="Karawczyk K."/>
            <person name="Piernik-Szablinska J."/>
            <person name="Szczecinska M."/>
            <person name="Mazdziarz M."/>
        </authorList>
    </citation>
    <scope>NUCLEOTIDE SEQUENCE [LARGE SCALE GENOMIC DNA]</scope>
    <source>
        <strain evidence="2">Rf_01</strain>
        <tissue evidence="2">Aerial parts of the thallus</tissue>
    </source>
</reference>
<keyword evidence="1" id="KW-0472">Membrane</keyword>
<dbReference type="EMBL" id="JBHFFA010000002">
    <property type="protein sequence ID" value="KAL2642203.1"/>
    <property type="molecule type" value="Genomic_DNA"/>
</dbReference>
<dbReference type="Proteomes" id="UP001605036">
    <property type="component" value="Unassembled WGS sequence"/>
</dbReference>
<comment type="caution">
    <text evidence="2">The sequence shown here is derived from an EMBL/GenBank/DDBJ whole genome shotgun (WGS) entry which is preliminary data.</text>
</comment>
<feature type="transmembrane region" description="Helical" evidence="1">
    <location>
        <begin position="210"/>
        <end position="231"/>
    </location>
</feature>
<dbReference type="AlphaFoldDB" id="A0ABD1Z393"/>
<gene>
    <name evidence="2" type="ORF">R1flu_009790</name>
</gene>
<keyword evidence="1" id="KW-0812">Transmembrane</keyword>
<evidence type="ECO:0000313" key="2">
    <source>
        <dbReference type="EMBL" id="KAL2642203.1"/>
    </source>
</evidence>
<feature type="transmembrane region" description="Helical" evidence="1">
    <location>
        <begin position="97"/>
        <end position="121"/>
    </location>
</feature>
<keyword evidence="1" id="KW-1133">Transmembrane helix</keyword>
<evidence type="ECO:0000256" key="1">
    <source>
        <dbReference type="SAM" id="Phobius"/>
    </source>
</evidence>
<protein>
    <submittedName>
        <fullName evidence="2">Uncharacterized protein</fullName>
    </submittedName>
</protein>
<sequence length="248" mass="27326">MLIYPPRAFMSYADFDESVGRSLGQGGGSFDQGEKTEAIEMSANVISGFLPWTVEFVKSNARSRQIWDYIFPPEVLEICPAPFHHISIGENVVSIRLWACFWVLHVGMHFHLILAASLYSILSFLALTTTSPMVRDMVYVLPTIACVLFLTHQRMSFRRKALAQKLTGRPDDLRARAAEKGLDIGVIGASLAAGSVVADRWLCHTLGSHGGFLVWVFIGCDISLFGAYKFITTLRSLPPASGVKSKAV</sequence>
<evidence type="ECO:0000313" key="3">
    <source>
        <dbReference type="Proteomes" id="UP001605036"/>
    </source>
</evidence>
<name>A0ABD1Z393_9MARC</name>